<proteinExistence type="predicted"/>
<sequence>MSTLHASFPRRSLSLAGILASSLACLCLTIAPASAQQKSRMNGMKLSNDQPIQIESDKLEIKDPESKAIFTGNVKVVQGATTLQAGSMVVYYKSGGGSISGGNAEIDRIEVDNKVFLQSGTQQATADSGQFNMAAQTLVLKGKQVVLSEGKNVFSGCQLNVQMETGEAQLDSCGGRVQIQLDPKSQKTN</sequence>
<reference evidence="4" key="1">
    <citation type="submission" date="2020-03" db="EMBL/GenBank/DDBJ databases">
        <title>Ferranicluibacter endophyticum gen. nov., sp. nov., a new genus isolated from Rubus ulmifolius Schott. stem.</title>
        <authorList>
            <person name="Roca-Couso R."/>
            <person name="Flores-Felix J.D."/>
            <person name="Igual J.M."/>
            <person name="Rivas R."/>
        </authorList>
    </citation>
    <scope>NUCLEOTIDE SEQUENCE</scope>
    <source>
        <strain evidence="4">CRRU44</strain>
    </source>
</reference>
<dbReference type="Proteomes" id="UP001155840">
    <property type="component" value="Unassembled WGS sequence"/>
</dbReference>
<dbReference type="GO" id="GO:0015920">
    <property type="term" value="P:lipopolysaccharide transport"/>
    <property type="evidence" value="ECO:0007669"/>
    <property type="project" value="TreeGrafter"/>
</dbReference>
<evidence type="ECO:0000256" key="1">
    <source>
        <dbReference type="ARBA" id="ARBA00022729"/>
    </source>
</evidence>
<evidence type="ECO:0000313" key="4">
    <source>
        <dbReference type="EMBL" id="NHT74536.1"/>
    </source>
</evidence>
<dbReference type="InterPro" id="IPR005653">
    <property type="entry name" value="OstA-like_N"/>
</dbReference>
<feature type="signal peptide" evidence="2">
    <location>
        <begin position="1"/>
        <end position="35"/>
    </location>
</feature>
<gene>
    <name evidence="4" type="ORF">G8E10_02075</name>
</gene>
<evidence type="ECO:0000313" key="5">
    <source>
        <dbReference type="Proteomes" id="UP001155840"/>
    </source>
</evidence>
<organism evidence="4 5">
    <name type="scientific">Ferranicluibacter rubi</name>
    <dbReference type="NCBI Taxonomy" id="2715133"/>
    <lineage>
        <taxon>Bacteria</taxon>
        <taxon>Pseudomonadati</taxon>
        <taxon>Pseudomonadota</taxon>
        <taxon>Alphaproteobacteria</taxon>
        <taxon>Hyphomicrobiales</taxon>
        <taxon>Rhizobiaceae</taxon>
        <taxon>Ferranicluibacter</taxon>
    </lineage>
</organism>
<dbReference type="Pfam" id="PF03968">
    <property type="entry name" value="LptD_N"/>
    <property type="match status" value="1"/>
</dbReference>
<dbReference type="PANTHER" id="PTHR36504">
    <property type="entry name" value="LIPOPOLYSACCHARIDE EXPORT SYSTEM PROTEIN LPTA"/>
    <property type="match status" value="1"/>
</dbReference>
<dbReference type="Gene3D" id="2.60.450.10">
    <property type="entry name" value="Lipopolysaccharide (LPS) transport protein A like domain"/>
    <property type="match status" value="1"/>
</dbReference>
<dbReference type="RefSeq" id="WP_110800283.1">
    <property type="nucleotide sequence ID" value="NZ_JAANCM010000001.1"/>
</dbReference>
<comment type="caution">
    <text evidence="4">The sequence shown here is derived from an EMBL/GenBank/DDBJ whole genome shotgun (WGS) entry which is preliminary data.</text>
</comment>
<keyword evidence="1 2" id="KW-0732">Signal</keyword>
<dbReference type="AlphaFoldDB" id="A0AA43ZDJ3"/>
<name>A0AA43ZDJ3_9HYPH</name>
<keyword evidence="5" id="KW-1185">Reference proteome</keyword>
<feature type="chain" id="PRO_5041237639" description="Organic solvent tolerance-like N-terminal domain-containing protein" evidence="2">
    <location>
        <begin position="36"/>
        <end position="189"/>
    </location>
</feature>
<accession>A0AA43ZDJ3</accession>
<dbReference type="PANTHER" id="PTHR36504:SF1">
    <property type="entry name" value="LIPOPOLYSACCHARIDE EXPORT SYSTEM PROTEIN LPTA"/>
    <property type="match status" value="1"/>
</dbReference>
<dbReference type="GO" id="GO:0030288">
    <property type="term" value="C:outer membrane-bounded periplasmic space"/>
    <property type="evidence" value="ECO:0007669"/>
    <property type="project" value="TreeGrafter"/>
</dbReference>
<evidence type="ECO:0000259" key="3">
    <source>
        <dbReference type="Pfam" id="PF03968"/>
    </source>
</evidence>
<protein>
    <recommendedName>
        <fullName evidence="3">Organic solvent tolerance-like N-terminal domain-containing protein</fullName>
    </recommendedName>
</protein>
<feature type="domain" description="Organic solvent tolerance-like N-terminal" evidence="3">
    <location>
        <begin position="53"/>
        <end position="166"/>
    </location>
</feature>
<evidence type="ECO:0000256" key="2">
    <source>
        <dbReference type="SAM" id="SignalP"/>
    </source>
</evidence>
<dbReference type="EMBL" id="JAANCM010000001">
    <property type="protein sequence ID" value="NHT74536.1"/>
    <property type="molecule type" value="Genomic_DNA"/>
</dbReference>
<dbReference type="GO" id="GO:0009279">
    <property type="term" value="C:cell outer membrane"/>
    <property type="evidence" value="ECO:0007669"/>
    <property type="project" value="TreeGrafter"/>
</dbReference>
<dbReference type="InterPro" id="IPR052037">
    <property type="entry name" value="LPS_export_LptA"/>
</dbReference>
<dbReference type="GO" id="GO:0017089">
    <property type="term" value="F:glycolipid transfer activity"/>
    <property type="evidence" value="ECO:0007669"/>
    <property type="project" value="TreeGrafter"/>
</dbReference>